<gene>
    <name evidence="2" type="ORF">TREES_T100001422</name>
</gene>
<accession>L9LFL1</accession>
<dbReference type="AlphaFoldDB" id="L9LFL1"/>
<keyword evidence="3" id="KW-1185">Reference proteome</keyword>
<dbReference type="EMBL" id="KB320400">
    <property type="protein sequence ID" value="ELW72642.1"/>
    <property type="molecule type" value="Genomic_DNA"/>
</dbReference>
<reference evidence="3" key="1">
    <citation type="submission" date="2012-07" db="EMBL/GenBank/DDBJ databases">
        <title>Genome of the Chinese tree shrew, a rising model animal genetically related to primates.</title>
        <authorList>
            <person name="Zhang G."/>
            <person name="Fan Y."/>
            <person name="Yao Y."/>
            <person name="Huang Z."/>
        </authorList>
    </citation>
    <scope>NUCLEOTIDE SEQUENCE [LARGE SCALE GENOMIC DNA]</scope>
</reference>
<evidence type="ECO:0000313" key="2">
    <source>
        <dbReference type="EMBL" id="ELW72642.1"/>
    </source>
</evidence>
<feature type="region of interest" description="Disordered" evidence="1">
    <location>
        <begin position="66"/>
        <end position="133"/>
    </location>
</feature>
<name>L9LFL1_TUPCH</name>
<proteinExistence type="predicted"/>
<protein>
    <submittedName>
        <fullName evidence="2">Uncharacterized protein</fullName>
    </submittedName>
</protein>
<feature type="region of interest" description="Disordered" evidence="1">
    <location>
        <begin position="21"/>
        <end position="43"/>
    </location>
</feature>
<organism evidence="2 3">
    <name type="scientific">Tupaia chinensis</name>
    <name type="common">Chinese tree shrew</name>
    <name type="synonym">Tupaia belangeri chinensis</name>
    <dbReference type="NCBI Taxonomy" id="246437"/>
    <lineage>
        <taxon>Eukaryota</taxon>
        <taxon>Metazoa</taxon>
        <taxon>Chordata</taxon>
        <taxon>Craniata</taxon>
        <taxon>Vertebrata</taxon>
        <taxon>Euteleostomi</taxon>
        <taxon>Mammalia</taxon>
        <taxon>Eutheria</taxon>
        <taxon>Euarchontoglires</taxon>
        <taxon>Scandentia</taxon>
        <taxon>Tupaiidae</taxon>
        <taxon>Tupaia</taxon>
    </lineage>
</organism>
<reference evidence="3" key="2">
    <citation type="journal article" date="2013" name="Nat. Commun.">
        <title>Genome of the Chinese tree shrew.</title>
        <authorList>
            <person name="Fan Y."/>
            <person name="Huang Z.Y."/>
            <person name="Cao C.C."/>
            <person name="Chen C.S."/>
            <person name="Chen Y.X."/>
            <person name="Fan D.D."/>
            <person name="He J."/>
            <person name="Hou H.L."/>
            <person name="Hu L."/>
            <person name="Hu X.T."/>
            <person name="Jiang X.T."/>
            <person name="Lai R."/>
            <person name="Lang Y.S."/>
            <person name="Liang B."/>
            <person name="Liao S.G."/>
            <person name="Mu D."/>
            <person name="Ma Y.Y."/>
            <person name="Niu Y.Y."/>
            <person name="Sun X.Q."/>
            <person name="Xia J.Q."/>
            <person name="Xiao J."/>
            <person name="Xiong Z.Q."/>
            <person name="Xu L."/>
            <person name="Yang L."/>
            <person name="Zhang Y."/>
            <person name="Zhao W."/>
            <person name="Zhao X.D."/>
            <person name="Zheng Y.T."/>
            <person name="Zhou J.M."/>
            <person name="Zhu Y.B."/>
            <person name="Zhang G.J."/>
            <person name="Wang J."/>
            <person name="Yao Y.G."/>
        </authorList>
    </citation>
    <scope>NUCLEOTIDE SEQUENCE [LARGE SCALE GENOMIC DNA]</scope>
</reference>
<sequence length="227" mass="25498">MFLEEIQPSIIEELRKDLKAEHEEALTHQQGQRTPESALPSLPYTATFQTTKDPRTETKRPLFQAQHLHLSPQPRTTLHNTDIYVDNPGPESEEQRAAAPGSEQQREERVERVAGDSRKAPGRRQPSLESPALVAPRQSTNIHTHQLHRDTMYNTFFQEKMLDCSVSESEKLRHPGIPFISLNSDLSELQGSAKQSTTAEGPATGTVGRLEELACVTRLPLHPKSTR</sequence>
<feature type="compositionally biased region" description="Basic and acidic residues" evidence="1">
    <location>
        <begin position="104"/>
        <end position="119"/>
    </location>
</feature>
<evidence type="ECO:0000313" key="3">
    <source>
        <dbReference type="Proteomes" id="UP000011518"/>
    </source>
</evidence>
<dbReference type="InParanoid" id="L9LFL1"/>
<dbReference type="Proteomes" id="UP000011518">
    <property type="component" value="Unassembled WGS sequence"/>
</dbReference>
<evidence type="ECO:0000256" key="1">
    <source>
        <dbReference type="SAM" id="MobiDB-lite"/>
    </source>
</evidence>